<dbReference type="SUPFAM" id="SSF52540">
    <property type="entry name" value="P-loop containing nucleoside triphosphate hydrolases"/>
    <property type="match status" value="1"/>
</dbReference>
<keyword evidence="3 5" id="KW-0067">ATP-binding</keyword>
<feature type="domain" description="ABC transporter" evidence="4">
    <location>
        <begin position="21"/>
        <end position="259"/>
    </location>
</feature>
<keyword evidence="1" id="KW-0813">Transport</keyword>
<dbReference type="PANTHER" id="PTHR43023:SF6">
    <property type="entry name" value="INTERMEMBRANE PHOSPHOLIPID TRANSPORT SYSTEM ATP-BINDING PROTEIN MLAF"/>
    <property type="match status" value="1"/>
</dbReference>
<accession>A0ABV9PIG8</accession>
<dbReference type="InterPro" id="IPR017871">
    <property type="entry name" value="ABC_transporter-like_CS"/>
</dbReference>
<dbReference type="PROSITE" id="PS00211">
    <property type="entry name" value="ABC_TRANSPORTER_1"/>
    <property type="match status" value="1"/>
</dbReference>
<dbReference type="Pfam" id="PF00005">
    <property type="entry name" value="ABC_tran"/>
    <property type="match status" value="1"/>
</dbReference>
<evidence type="ECO:0000313" key="6">
    <source>
        <dbReference type="Proteomes" id="UP001595935"/>
    </source>
</evidence>
<dbReference type="RefSeq" id="WP_213260037.1">
    <property type="nucleotide sequence ID" value="NZ_JAGYWA010000011.1"/>
</dbReference>
<reference evidence="6" key="1">
    <citation type="journal article" date="2019" name="Int. J. Syst. Evol. Microbiol.">
        <title>The Global Catalogue of Microorganisms (GCM) 10K type strain sequencing project: providing services to taxonomists for standard genome sequencing and annotation.</title>
        <authorList>
            <consortium name="The Broad Institute Genomics Platform"/>
            <consortium name="The Broad Institute Genome Sequencing Center for Infectious Disease"/>
            <person name="Wu L."/>
            <person name="Ma J."/>
        </authorList>
    </citation>
    <scope>NUCLEOTIDE SEQUENCE [LARGE SCALE GENOMIC DNA]</scope>
    <source>
        <strain evidence="6">WYCCWR 13023</strain>
    </source>
</reference>
<dbReference type="EMBL" id="JBHSGV010000011">
    <property type="protein sequence ID" value="MFC4750064.1"/>
    <property type="molecule type" value="Genomic_DNA"/>
</dbReference>
<evidence type="ECO:0000313" key="5">
    <source>
        <dbReference type="EMBL" id="MFC4750064.1"/>
    </source>
</evidence>
<gene>
    <name evidence="5" type="ORF">ACFO5S_21605</name>
</gene>
<keyword evidence="2" id="KW-0547">Nucleotide-binding</keyword>
<dbReference type="SMART" id="SM00382">
    <property type="entry name" value="AAA"/>
    <property type="match status" value="1"/>
</dbReference>
<evidence type="ECO:0000259" key="4">
    <source>
        <dbReference type="PROSITE" id="PS50893"/>
    </source>
</evidence>
<comment type="caution">
    <text evidence="5">The sequence shown here is derived from an EMBL/GenBank/DDBJ whole genome shotgun (WGS) entry which is preliminary data.</text>
</comment>
<dbReference type="InterPro" id="IPR003439">
    <property type="entry name" value="ABC_transporter-like_ATP-bd"/>
</dbReference>
<evidence type="ECO:0000256" key="1">
    <source>
        <dbReference type="ARBA" id="ARBA00022448"/>
    </source>
</evidence>
<dbReference type="Proteomes" id="UP001595935">
    <property type="component" value="Unassembled WGS sequence"/>
</dbReference>
<dbReference type="Gene3D" id="3.40.50.300">
    <property type="entry name" value="P-loop containing nucleotide triphosphate hydrolases"/>
    <property type="match status" value="1"/>
</dbReference>
<keyword evidence="6" id="KW-1185">Reference proteome</keyword>
<dbReference type="PANTHER" id="PTHR43023">
    <property type="entry name" value="PROTEIN TRIGALACTOSYLDIACYLGLYCEROL 3, CHLOROPLASTIC"/>
    <property type="match status" value="1"/>
</dbReference>
<name>A0ABV9PIG8_9FLAO</name>
<dbReference type="PROSITE" id="PS50893">
    <property type="entry name" value="ABC_TRANSPORTER_2"/>
    <property type="match status" value="1"/>
</dbReference>
<dbReference type="InterPro" id="IPR027417">
    <property type="entry name" value="P-loop_NTPase"/>
</dbReference>
<protein>
    <submittedName>
        <fullName evidence="5">ABC transporter ATP-binding protein</fullName>
    </submittedName>
</protein>
<evidence type="ECO:0000256" key="3">
    <source>
        <dbReference type="ARBA" id="ARBA00022840"/>
    </source>
</evidence>
<dbReference type="GO" id="GO:0005524">
    <property type="term" value="F:ATP binding"/>
    <property type="evidence" value="ECO:0007669"/>
    <property type="project" value="UniProtKB-KW"/>
</dbReference>
<proteinExistence type="predicted"/>
<sequence>MIKEKENIEPKTKEKKQGPIIEIKDLHKTFGGDNEVLKGVNLTVNKGEDLVILGRSGSGKSVTIKCIVGLINPDKGEIKVFDENVLNLSKEELNKIRVRIGFLFQSAALYDSMSVRENLAFTLRAHKRDLSTDEIENEVMEALENVGLSEAIDKMPSELSGGMRKRIGLARTLILKPEIILYDEPTTGLDTITSREISELILDIKHKQKTSSIIITHDMACAKMTADRIMVLKDGVIHAEGTYEELEKDEDEWVRSFFEGVKL</sequence>
<evidence type="ECO:0000256" key="2">
    <source>
        <dbReference type="ARBA" id="ARBA00022741"/>
    </source>
</evidence>
<organism evidence="5 6">
    <name type="scientific">Flavobacterium branchiicola</name>
    <dbReference type="NCBI Taxonomy" id="1114875"/>
    <lineage>
        <taxon>Bacteria</taxon>
        <taxon>Pseudomonadati</taxon>
        <taxon>Bacteroidota</taxon>
        <taxon>Flavobacteriia</taxon>
        <taxon>Flavobacteriales</taxon>
        <taxon>Flavobacteriaceae</taxon>
        <taxon>Flavobacterium</taxon>
    </lineage>
</organism>
<dbReference type="InterPro" id="IPR003593">
    <property type="entry name" value="AAA+_ATPase"/>
</dbReference>